<dbReference type="Proteomes" id="UP000215483">
    <property type="component" value="Unassembled WGS sequence"/>
</dbReference>
<comment type="caution">
    <text evidence="1">The sequence shown here is derived from an EMBL/GenBank/DDBJ whole genome shotgun (WGS) entry which is preliminary data.</text>
</comment>
<accession>A0A233S4Q5</accession>
<dbReference type="RefSeq" id="WP_094220499.1">
    <property type="nucleotide sequence ID" value="NZ_MCGQ01000034.1"/>
</dbReference>
<evidence type="ECO:0000313" key="2">
    <source>
        <dbReference type="Proteomes" id="UP000215483"/>
    </source>
</evidence>
<evidence type="ECO:0000313" key="1">
    <source>
        <dbReference type="EMBL" id="OXY90680.1"/>
    </source>
</evidence>
<name>A0A233S4Q5_STRDA</name>
<keyword evidence="2" id="KW-1185">Reference proteome</keyword>
<protein>
    <submittedName>
        <fullName evidence="1">Uncharacterized protein</fullName>
    </submittedName>
</protein>
<dbReference type="AlphaFoldDB" id="A0A233S4Q5"/>
<sequence>MGETTEAVSGLRRLPWKTDSGKPAFLATDDPNSMLSLMADQIEEQHLTNASTILGLVEPMYGPEARLTAAEAVFMLRRTAESLAAVIDVARMRGERLDSE</sequence>
<dbReference type="OrthoDB" id="4320909at2"/>
<gene>
    <name evidence="1" type="ORF">BEK98_32710</name>
</gene>
<dbReference type="EMBL" id="MCGQ01000034">
    <property type="protein sequence ID" value="OXY90680.1"/>
    <property type="molecule type" value="Genomic_DNA"/>
</dbReference>
<reference evidence="1 2" key="1">
    <citation type="submission" date="2016-07" db="EMBL/GenBank/DDBJ databases">
        <title>Draft genome of Streptomyces diastatochromogenes.</title>
        <authorList>
            <person name="Podduturi R."/>
            <person name="Lukassen M.B."/>
            <person name="Clausen N."/>
            <person name="Nielsen J.L."/>
            <person name="Jorgensen N.O."/>
        </authorList>
    </citation>
    <scope>NUCLEOTIDE SEQUENCE [LARGE SCALE GENOMIC DNA]</scope>
    <source>
        <strain evidence="1 2">DSM 40608</strain>
    </source>
</reference>
<proteinExistence type="predicted"/>
<organism evidence="1 2">
    <name type="scientific">Streptomyces diastatochromogenes</name>
    <dbReference type="NCBI Taxonomy" id="42236"/>
    <lineage>
        <taxon>Bacteria</taxon>
        <taxon>Bacillati</taxon>
        <taxon>Actinomycetota</taxon>
        <taxon>Actinomycetes</taxon>
        <taxon>Kitasatosporales</taxon>
        <taxon>Streptomycetaceae</taxon>
        <taxon>Streptomyces</taxon>
    </lineage>
</organism>